<keyword evidence="2" id="KW-1133">Transmembrane helix</keyword>
<protein>
    <submittedName>
        <fullName evidence="4">Uncharacterized protein</fullName>
    </submittedName>
</protein>
<dbReference type="Proteomes" id="UP000662914">
    <property type="component" value="Chromosome"/>
</dbReference>
<name>A0A809R981_9PROT</name>
<keyword evidence="3" id="KW-0732">Signal</keyword>
<dbReference type="KEGG" id="ddz:DSYM_15740"/>
<accession>A0A809R981</accession>
<feature type="chain" id="PRO_5035145828" evidence="3">
    <location>
        <begin position="25"/>
        <end position="439"/>
    </location>
</feature>
<evidence type="ECO:0000256" key="1">
    <source>
        <dbReference type="SAM" id="MobiDB-lite"/>
    </source>
</evidence>
<feature type="transmembrane region" description="Helical" evidence="2">
    <location>
        <begin position="410"/>
        <end position="428"/>
    </location>
</feature>
<feature type="compositionally biased region" description="Low complexity" evidence="1">
    <location>
        <begin position="250"/>
        <end position="276"/>
    </location>
</feature>
<organism evidence="4 5">
    <name type="scientific">Candidatus Desulfobacillus denitrificans</name>
    <dbReference type="NCBI Taxonomy" id="2608985"/>
    <lineage>
        <taxon>Bacteria</taxon>
        <taxon>Pseudomonadati</taxon>
        <taxon>Pseudomonadota</taxon>
        <taxon>Betaproteobacteria</taxon>
        <taxon>Candidatus Desulfobacillus</taxon>
    </lineage>
</organism>
<feature type="transmembrane region" description="Helical" evidence="2">
    <location>
        <begin position="42"/>
        <end position="61"/>
    </location>
</feature>
<keyword evidence="2" id="KW-0812">Transmembrane</keyword>
<proteinExistence type="predicted"/>
<reference evidence="4" key="1">
    <citation type="journal article" name="DNA Res.">
        <title>The physiological potential of anammox bacteria as revealed by their core genome structure.</title>
        <authorList>
            <person name="Okubo T."/>
            <person name="Toyoda A."/>
            <person name="Fukuhara K."/>
            <person name="Uchiyama I."/>
            <person name="Harigaya Y."/>
            <person name="Kuroiwa M."/>
            <person name="Suzuki T."/>
            <person name="Murakami Y."/>
            <person name="Suwa Y."/>
            <person name="Takami H."/>
        </authorList>
    </citation>
    <scope>NUCLEOTIDE SEQUENCE</scope>
    <source>
        <strain evidence="4">317325-3</strain>
    </source>
</reference>
<feature type="compositionally biased region" description="Low complexity" evidence="1">
    <location>
        <begin position="284"/>
        <end position="306"/>
    </location>
</feature>
<feature type="region of interest" description="Disordered" evidence="1">
    <location>
        <begin position="250"/>
        <end position="312"/>
    </location>
</feature>
<feature type="signal peptide" evidence="3">
    <location>
        <begin position="1"/>
        <end position="24"/>
    </location>
</feature>
<evidence type="ECO:0000256" key="3">
    <source>
        <dbReference type="SAM" id="SignalP"/>
    </source>
</evidence>
<dbReference type="AlphaFoldDB" id="A0A809R981"/>
<evidence type="ECO:0000313" key="4">
    <source>
        <dbReference type="EMBL" id="BBO20875.1"/>
    </source>
</evidence>
<dbReference type="EMBL" id="AP021857">
    <property type="protein sequence ID" value="BBO20875.1"/>
    <property type="molecule type" value="Genomic_DNA"/>
</dbReference>
<keyword evidence="2" id="KW-0472">Membrane</keyword>
<evidence type="ECO:0000256" key="2">
    <source>
        <dbReference type="SAM" id="Phobius"/>
    </source>
</evidence>
<gene>
    <name evidence="4" type="ORF">DSYM_15740</name>
</gene>
<evidence type="ECO:0000313" key="5">
    <source>
        <dbReference type="Proteomes" id="UP000662914"/>
    </source>
</evidence>
<sequence>MKRFAAFFVALSLTFTVTTQPARAFAPVAVLGAPQIVTAGGSYAVAALAGLVGLIGLYFTIEDAANNKVRIPLGNGESNQPPAPSAPATALKVGGVDIPPNKTCGRSYGPPSYGTTETCTACMNWAVYPGRYCVLVDDTSVVYDVNSTQGTECPAGYVDNSGTCTLQNARRATDDKTCDILLTSGQFATADDMNCGSTADGSKIAPILREGKTIAYGKNSSGQPLMWEVSKPTTANPYYTLRQYEQTQTATQTQVTTTEVQLDPQTSTVTSVTTSTGPGSIANPTDATVPTQTDPQTQPTQQDTPTVKSEKDKDIIMCGLPGTPACAIDDTGFANRYMPPSTSTYNPDLNKQKDLVENITSPDVGFNWLPSLLPGDAVACHAIEFRGAVNVGEVNLDSTTQLDLCPYLEIVRNILGWLFGVASVIYIWRRFAGARGGDF</sequence>